<dbReference type="PANTHER" id="PTHR11533">
    <property type="entry name" value="PROTEASE M1 ZINC METALLOPROTEASE"/>
    <property type="match status" value="1"/>
</dbReference>
<dbReference type="AlphaFoldDB" id="A0A182VQF5"/>
<dbReference type="InterPro" id="IPR027268">
    <property type="entry name" value="Peptidase_M4/M1_CTD_sf"/>
</dbReference>
<evidence type="ECO:0000256" key="3">
    <source>
        <dbReference type="ARBA" id="ARBA00022438"/>
    </source>
</evidence>
<evidence type="ECO:0000256" key="9">
    <source>
        <dbReference type="ARBA" id="ARBA00023049"/>
    </source>
</evidence>
<evidence type="ECO:0000256" key="15">
    <source>
        <dbReference type="SAM" id="SignalP"/>
    </source>
</evidence>
<evidence type="ECO:0000256" key="10">
    <source>
        <dbReference type="ARBA" id="ARBA00023288"/>
    </source>
</evidence>
<dbReference type="Gene3D" id="2.60.40.1730">
    <property type="entry name" value="tricorn interacting facor f3 domain"/>
    <property type="match status" value="1"/>
</dbReference>
<keyword evidence="20" id="KW-1185">Reference proteome</keyword>
<comment type="similarity">
    <text evidence="2 14">Belongs to the peptidase M1 family.</text>
</comment>
<evidence type="ECO:0000259" key="17">
    <source>
        <dbReference type="Pfam" id="PF11838"/>
    </source>
</evidence>
<dbReference type="EC" id="3.4.11.-" evidence="14"/>
<dbReference type="Pfam" id="PF01433">
    <property type="entry name" value="Peptidase_M1"/>
    <property type="match status" value="1"/>
</dbReference>
<dbReference type="GO" id="GO:0005886">
    <property type="term" value="C:plasma membrane"/>
    <property type="evidence" value="ECO:0007669"/>
    <property type="project" value="UniProtKB-SubCell"/>
</dbReference>
<dbReference type="Gene3D" id="2.60.40.1910">
    <property type="match status" value="1"/>
</dbReference>
<protein>
    <recommendedName>
        <fullName evidence="14">Aminopeptidase</fullName>
        <ecNumber evidence="14">3.4.11.-</ecNumber>
    </recommendedName>
</protein>
<reference evidence="20" key="1">
    <citation type="submission" date="2013-03" db="EMBL/GenBank/DDBJ databases">
        <title>The Genome Sequence of Anopheles minimus MINIMUS1.</title>
        <authorList>
            <consortium name="The Broad Institute Genomics Platform"/>
            <person name="Neafsey D.E."/>
            <person name="Walton C."/>
            <person name="Walker B."/>
            <person name="Young S.K."/>
            <person name="Zeng Q."/>
            <person name="Gargeya S."/>
            <person name="Fitzgerald M."/>
            <person name="Haas B."/>
            <person name="Abouelleil A."/>
            <person name="Allen A.W."/>
            <person name="Alvarado L."/>
            <person name="Arachchi H.M."/>
            <person name="Berlin A.M."/>
            <person name="Chapman S.B."/>
            <person name="Gainer-Dewar J."/>
            <person name="Goldberg J."/>
            <person name="Griggs A."/>
            <person name="Gujja S."/>
            <person name="Hansen M."/>
            <person name="Howarth C."/>
            <person name="Imamovic A."/>
            <person name="Ireland A."/>
            <person name="Larimer J."/>
            <person name="McCowan C."/>
            <person name="Murphy C."/>
            <person name="Pearson M."/>
            <person name="Poon T.W."/>
            <person name="Priest M."/>
            <person name="Roberts A."/>
            <person name="Saif S."/>
            <person name="Shea T."/>
            <person name="Sisk P."/>
            <person name="Sykes S."/>
            <person name="Wortman J."/>
            <person name="Nusbaum C."/>
            <person name="Birren B."/>
        </authorList>
    </citation>
    <scope>NUCLEOTIDE SEQUENCE [LARGE SCALE GENOMIC DNA]</scope>
    <source>
        <strain evidence="20">MINIMUS1</strain>
    </source>
</reference>
<dbReference type="CDD" id="cd09601">
    <property type="entry name" value="M1_APN-Q_like"/>
    <property type="match status" value="1"/>
</dbReference>
<dbReference type="GO" id="GO:0070006">
    <property type="term" value="F:metalloaminopeptidase activity"/>
    <property type="evidence" value="ECO:0007669"/>
    <property type="project" value="TreeGrafter"/>
</dbReference>
<feature type="binding site" evidence="12">
    <location>
        <position position="324"/>
    </location>
    <ligand>
        <name>Zn(2+)</name>
        <dbReference type="ChEBI" id="CHEBI:29105"/>
        <note>catalytic</note>
    </ligand>
</feature>
<keyword evidence="7 14" id="KW-0378">Hydrolase</keyword>
<evidence type="ECO:0000256" key="1">
    <source>
        <dbReference type="ARBA" id="ARBA00004609"/>
    </source>
</evidence>
<feature type="chain" id="PRO_5008140214" description="Aminopeptidase" evidence="15">
    <location>
        <begin position="20"/>
        <end position="885"/>
    </location>
</feature>
<dbReference type="Proteomes" id="UP000075920">
    <property type="component" value="Unassembled WGS sequence"/>
</dbReference>
<dbReference type="PANTHER" id="PTHR11533:SF301">
    <property type="entry name" value="AMINOPEPTIDASE"/>
    <property type="match status" value="1"/>
</dbReference>
<dbReference type="EnsemblMetazoa" id="AMIN000284-RA">
    <property type="protein sequence ID" value="AMIN000284-PA"/>
    <property type="gene ID" value="AMIN000284"/>
</dbReference>
<keyword evidence="3 14" id="KW-0031">Aminopeptidase</keyword>
<dbReference type="InterPro" id="IPR024571">
    <property type="entry name" value="ERAP1-like_C_dom"/>
</dbReference>
<evidence type="ECO:0000259" key="18">
    <source>
        <dbReference type="Pfam" id="PF17900"/>
    </source>
</evidence>
<keyword evidence="6 12" id="KW-0479">Metal-binding</keyword>
<comment type="subcellular location">
    <subcellularLocation>
        <location evidence="1">Cell membrane</location>
        <topology evidence="1">Lipid-anchor</topology>
        <topology evidence="1">GPI-anchor</topology>
    </subcellularLocation>
</comment>
<evidence type="ECO:0000256" key="7">
    <source>
        <dbReference type="ARBA" id="ARBA00022801"/>
    </source>
</evidence>
<feature type="binding site" evidence="12">
    <location>
        <position position="328"/>
    </location>
    <ligand>
        <name>Zn(2+)</name>
        <dbReference type="ChEBI" id="CHEBI:29105"/>
        <note>catalytic</note>
    </ligand>
</feature>
<evidence type="ECO:0000256" key="14">
    <source>
        <dbReference type="RuleBase" id="RU364040"/>
    </source>
</evidence>
<proteinExistence type="inferred from homology"/>
<keyword evidence="10" id="KW-0449">Lipoprotein</keyword>
<keyword evidence="8 12" id="KW-0862">Zinc</keyword>
<organism evidence="19 20">
    <name type="scientific">Anopheles minimus</name>
    <dbReference type="NCBI Taxonomy" id="112268"/>
    <lineage>
        <taxon>Eukaryota</taxon>
        <taxon>Metazoa</taxon>
        <taxon>Ecdysozoa</taxon>
        <taxon>Arthropoda</taxon>
        <taxon>Hexapoda</taxon>
        <taxon>Insecta</taxon>
        <taxon>Pterygota</taxon>
        <taxon>Neoptera</taxon>
        <taxon>Endopterygota</taxon>
        <taxon>Diptera</taxon>
        <taxon>Nematocera</taxon>
        <taxon>Culicoidea</taxon>
        <taxon>Culicidae</taxon>
        <taxon>Anophelinae</taxon>
        <taxon>Anopheles</taxon>
    </lineage>
</organism>
<evidence type="ECO:0000259" key="16">
    <source>
        <dbReference type="Pfam" id="PF01433"/>
    </source>
</evidence>
<keyword evidence="15" id="KW-0732">Signal</keyword>
<evidence type="ECO:0000313" key="20">
    <source>
        <dbReference type="Proteomes" id="UP000075920"/>
    </source>
</evidence>
<keyword evidence="9 14" id="KW-0482">Metalloprotease</keyword>
<evidence type="ECO:0000256" key="8">
    <source>
        <dbReference type="ARBA" id="ARBA00022833"/>
    </source>
</evidence>
<evidence type="ECO:0000256" key="4">
    <source>
        <dbReference type="ARBA" id="ARBA00022622"/>
    </source>
</evidence>
<accession>A0A182VQF5</accession>
<evidence type="ECO:0000256" key="11">
    <source>
        <dbReference type="PIRSR" id="PIRSR634016-1"/>
    </source>
</evidence>
<evidence type="ECO:0000256" key="6">
    <source>
        <dbReference type="ARBA" id="ARBA00022723"/>
    </source>
</evidence>
<dbReference type="GO" id="GO:0043171">
    <property type="term" value="P:peptide catabolic process"/>
    <property type="evidence" value="ECO:0007669"/>
    <property type="project" value="TreeGrafter"/>
</dbReference>
<dbReference type="Pfam" id="PF17900">
    <property type="entry name" value="Peptidase_M1_N"/>
    <property type="match status" value="1"/>
</dbReference>
<dbReference type="GO" id="GO:0042277">
    <property type="term" value="F:peptide binding"/>
    <property type="evidence" value="ECO:0007669"/>
    <property type="project" value="TreeGrafter"/>
</dbReference>
<dbReference type="InterPro" id="IPR034016">
    <property type="entry name" value="M1_APN-typ"/>
</dbReference>
<dbReference type="SUPFAM" id="SSF63737">
    <property type="entry name" value="Leukotriene A4 hydrolase N-terminal domain"/>
    <property type="match status" value="1"/>
</dbReference>
<dbReference type="Pfam" id="PF11838">
    <property type="entry name" value="ERAP1_C"/>
    <property type="match status" value="1"/>
</dbReference>
<dbReference type="GO" id="GO:0005615">
    <property type="term" value="C:extracellular space"/>
    <property type="evidence" value="ECO:0007669"/>
    <property type="project" value="TreeGrafter"/>
</dbReference>
<feature type="domain" description="Peptidase M1 membrane alanine aminopeptidase" evidence="16">
    <location>
        <begin position="254"/>
        <end position="472"/>
    </location>
</feature>
<dbReference type="InterPro" id="IPR001930">
    <property type="entry name" value="Peptidase_M1"/>
</dbReference>
<dbReference type="STRING" id="112268.A0A182VQF5"/>
<dbReference type="Gene3D" id="1.10.390.10">
    <property type="entry name" value="Neutral Protease Domain 2"/>
    <property type="match status" value="1"/>
</dbReference>
<dbReference type="VEuPathDB" id="VectorBase:AMIN000284"/>
<evidence type="ECO:0000256" key="13">
    <source>
        <dbReference type="PIRSR" id="PIRSR634016-4"/>
    </source>
</evidence>
<feature type="domain" description="Aminopeptidase N-like N-terminal" evidence="18">
    <location>
        <begin position="29"/>
        <end position="219"/>
    </location>
</feature>
<dbReference type="InterPro" id="IPR045357">
    <property type="entry name" value="Aminopeptidase_N-like_N"/>
</dbReference>
<evidence type="ECO:0000256" key="12">
    <source>
        <dbReference type="PIRSR" id="PIRSR634016-3"/>
    </source>
</evidence>
<dbReference type="InterPro" id="IPR050344">
    <property type="entry name" value="Peptidase_M1_aminopeptidases"/>
</dbReference>
<dbReference type="GO" id="GO:0008270">
    <property type="term" value="F:zinc ion binding"/>
    <property type="evidence" value="ECO:0007669"/>
    <property type="project" value="UniProtKB-UniRule"/>
</dbReference>
<feature type="signal peptide" evidence="15">
    <location>
        <begin position="1"/>
        <end position="19"/>
    </location>
</feature>
<feature type="active site" description="Proton acceptor" evidence="11">
    <location>
        <position position="325"/>
    </location>
</feature>
<dbReference type="InterPro" id="IPR042097">
    <property type="entry name" value="Aminopeptidase_N-like_N_sf"/>
</dbReference>
<dbReference type="GO" id="GO:0005737">
    <property type="term" value="C:cytoplasm"/>
    <property type="evidence" value="ECO:0007669"/>
    <property type="project" value="TreeGrafter"/>
</dbReference>
<dbReference type="InterPro" id="IPR014782">
    <property type="entry name" value="Peptidase_M1_dom"/>
</dbReference>
<reference evidence="19" key="2">
    <citation type="submission" date="2020-05" db="UniProtKB">
        <authorList>
            <consortium name="EnsemblMetazoa"/>
        </authorList>
    </citation>
    <scope>IDENTIFICATION</scope>
    <source>
        <strain evidence="19">MINIMUS1</strain>
    </source>
</reference>
<feature type="domain" description="ERAP1-like C-terminal" evidence="17">
    <location>
        <begin position="553"/>
        <end position="677"/>
    </location>
</feature>
<dbReference type="FunFam" id="1.10.390.10:FF:000013">
    <property type="entry name" value="Aminopeptidase N"/>
    <property type="match status" value="1"/>
</dbReference>
<sequence>MLWLALCLVCLVVVPLARADGRLPNDTIPLHYDLHLEATGLGVNDFTYRGNVSIRIAIVSDTNLVVLHSVGNTLGPITIRRCRDGVEIPHQLLETEAASELLRIRTDRVLRRSDDQVIQLTIAFNNTLGEDRMGFYRTQYRGPKRVPMVVATTHFQPSYARFAFPCFDEPMFKSTFQVTIISNASHLVASNAPIKTVTWLPNDHKAVLFERTPPMQTYLVSFLIANFTSVHALSPSGVRVGILAPPKDQKKLQFSLQAATTLLTRLEQYTGQRLGIAKLDHAAIPRFGNAMENWGLVAYDEQFLVLSPKAHRLQLSQAIITIAHETAHQLFGNLVGPAWWSYLWLSEGFATYFEILLGSELYPELLPLEESFAVRHMRPALLADAFEAHALTVEPLPADTVQIENLFDTITYSKAGCILRMINCSIGETAFKSGVQIYLEKYRNGIVTPGDLYSSFPEVIEGPTVEQIFRSWTDKPGYPVVMVERLNGSFVRLRQQRHQQETTTRDIDSRWHIPITYYTNSSAGKFEYRPAFWMEESEQELVVRLEMDWEDVLIVNPRQIGFYRVEYDERGWNTIVDMLSSLPSVVQAKLVDDAFVLARIGLVGYEICLGMLQKLAAHPDPVPWLIAMAEENVGFLQRVLQSEEFDRFVTGFVGEMFELAGNFTQSLFQSQALERAFDWWDRLVTPTAGSEQKKAGTTGDIRTPACPLLTVDKIVEGLISQDDLVRDRLFSRLKCQPTHQHEPLLLALERIKETKLLTLSKLLTVLESLIRFNPGHFLHTAVQFLFTVSTDEIGSEGQCFRHLLTVVVHEVTDRNQAAEVRKLIVKNAAVLPENFLAHANTVMTSTISWRMRQVPKLRAFVSDSRMASYYGKPEEHISTEGGWVI</sequence>
<dbReference type="Gene3D" id="1.25.50.20">
    <property type="match status" value="1"/>
</dbReference>
<comment type="cofactor">
    <cofactor evidence="12 14">
        <name>Zn(2+)</name>
        <dbReference type="ChEBI" id="CHEBI:29105"/>
    </cofactor>
    <text evidence="12 14">Binds 1 zinc ion per subunit.</text>
</comment>
<evidence type="ECO:0000313" key="19">
    <source>
        <dbReference type="EnsemblMetazoa" id="AMIN000284-PA"/>
    </source>
</evidence>
<dbReference type="PRINTS" id="PR00756">
    <property type="entry name" value="ALADIPTASE"/>
</dbReference>
<dbReference type="GO" id="GO:0006508">
    <property type="term" value="P:proteolysis"/>
    <property type="evidence" value="ECO:0007669"/>
    <property type="project" value="UniProtKB-KW"/>
</dbReference>
<keyword evidence="4" id="KW-0336">GPI-anchor</keyword>
<keyword evidence="5 14" id="KW-0645">Protease</keyword>
<evidence type="ECO:0000256" key="5">
    <source>
        <dbReference type="ARBA" id="ARBA00022670"/>
    </source>
</evidence>
<feature type="site" description="Transition state stabilizer" evidence="13">
    <location>
        <position position="412"/>
    </location>
</feature>
<keyword evidence="4" id="KW-0472">Membrane</keyword>
<dbReference type="SUPFAM" id="SSF55486">
    <property type="entry name" value="Metalloproteases ('zincins'), catalytic domain"/>
    <property type="match status" value="1"/>
</dbReference>
<name>A0A182VQF5_9DIPT</name>
<keyword evidence="4" id="KW-0325">Glycoprotein</keyword>
<dbReference type="GO" id="GO:0098552">
    <property type="term" value="C:side of membrane"/>
    <property type="evidence" value="ECO:0007669"/>
    <property type="project" value="UniProtKB-KW"/>
</dbReference>
<feature type="binding site" evidence="12">
    <location>
        <position position="347"/>
    </location>
    <ligand>
        <name>Zn(2+)</name>
        <dbReference type="ChEBI" id="CHEBI:29105"/>
        <note>catalytic</note>
    </ligand>
</feature>
<evidence type="ECO:0000256" key="2">
    <source>
        <dbReference type="ARBA" id="ARBA00010136"/>
    </source>
</evidence>